<keyword evidence="1" id="KW-0472">Membrane</keyword>
<keyword evidence="1" id="KW-1133">Transmembrane helix</keyword>
<evidence type="ECO:0000313" key="2">
    <source>
        <dbReference type="EMBL" id="KAA3436131.1"/>
    </source>
</evidence>
<dbReference type="EMBL" id="VKKY01000003">
    <property type="protein sequence ID" value="KAA3436131.1"/>
    <property type="molecule type" value="Genomic_DNA"/>
</dbReference>
<keyword evidence="3" id="KW-1185">Reference proteome</keyword>
<comment type="caution">
    <text evidence="2">The sequence shown here is derived from an EMBL/GenBank/DDBJ whole genome shotgun (WGS) entry which is preliminary data.</text>
</comment>
<dbReference type="AlphaFoldDB" id="A0A5B6TAZ0"/>
<sequence length="84" mass="9499">MAAPALSPKEKTKIYLTSFLLVLVIYMVIDLYVPIKKMIAGHDFAFSELIAHLQLPKKAPFIVLITWLMSMSRIEKKTKALAAH</sequence>
<name>A0A5B6TAZ0_9BACT</name>
<feature type="transmembrane region" description="Helical" evidence="1">
    <location>
        <begin position="14"/>
        <end position="33"/>
    </location>
</feature>
<dbReference type="OrthoDB" id="894283at2"/>
<dbReference type="RefSeq" id="WP_149092090.1">
    <property type="nucleotide sequence ID" value="NZ_VKKY01000003.1"/>
</dbReference>
<dbReference type="Proteomes" id="UP000324133">
    <property type="component" value="Unassembled WGS sequence"/>
</dbReference>
<keyword evidence="1" id="KW-0812">Transmembrane</keyword>
<accession>A0A5B6TAZ0</accession>
<reference evidence="2 3" key="1">
    <citation type="submission" date="2019-07" db="EMBL/GenBank/DDBJ databases">
        <title>Rufibacter sp. nov., isolated from lake sediment.</title>
        <authorList>
            <person name="Qu J.-H."/>
        </authorList>
    </citation>
    <scope>NUCLEOTIDE SEQUENCE [LARGE SCALE GENOMIC DNA]</scope>
    <source>
        <strain evidence="2 3">NBS58-1</strain>
    </source>
</reference>
<proteinExistence type="predicted"/>
<protein>
    <submittedName>
        <fullName evidence="2">Uncharacterized protein</fullName>
    </submittedName>
</protein>
<evidence type="ECO:0000256" key="1">
    <source>
        <dbReference type="SAM" id="Phobius"/>
    </source>
</evidence>
<evidence type="ECO:0000313" key="3">
    <source>
        <dbReference type="Proteomes" id="UP000324133"/>
    </source>
</evidence>
<organism evidence="2 3">
    <name type="scientific">Rufibacter hautae</name>
    <dbReference type="NCBI Taxonomy" id="2595005"/>
    <lineage>
        <taxon>Bacteria</taxon>
        <taxon>Pseudomonadati</taxon>
        <taxon>Bacteroidota</taxon>
        <taxon>Cytophagia</taxon>
        <taxon>Cytophagales</taxon>
        <taxon>Hymenobacteraceae</taxon>
        <taxon>Rufibacter</taxon>
    </lineage>
</organism>
<gene>
    <name evidence="2" type="ORF">FOA19_17155</name>
</gene>